<reference evidence="1" key="1">
    <citation type="journal article" date="2015" name="Nature">
        <title>Complex archaea that bridge the gap between prokaryotes and eukaryotes.</title>
        <authorList>
            <person name="Spang A."/>
            <person name="Saw J.H."/>
            <person name="Jorgensen S.L."/>
            <person name="Zaremba-Niedzwiedzka K."/>
            <person name="Martijn J."/>
            <person name="Lind A.E."/>
            <person name="van Eijk R."/>
            <person name="Schleper C."/>
            <person name="Guy L."/>
            <person name="Ettema T.J."/>
        </authorList>
    </citation>
    <scope>NUCLEOTIDE SEQUENCE</scope>
</reference>
<name>A0A0F9PIW5_9ZZZZ</name>
<gene>
    <name evidence="1" type="ORF">LCGC14_0894970</name>
</gene>
<dbReference type="AlphaFoldDB" id="A0A0F9PIW5"/>
<sequence>MTLEHSHAHSHVTTTMRWVEHTHLHAVSGEHEHEWTYQVPGHTPHAHTVAVTAESNPDVWALLAPASAQEG</sequence>
<protein>
    <submittedName>
        <fullName evidence="1">Uncharacterized protein</fullName>
    </submittedName>
</protein>
<comment type="caution">
    <text evidence="1">The sequence shown here is derived from an EMBL/GenBank/DDBJ whole genome shotgun (WGS) entry which is preliminary data.</text>
</comment>
<dbReference type="EMBL" id="LAZR01002883">
    <property type="protein sequence ID" value="KKN24427.1"/>
    <property type="molecule type" value="Genomic_DNA"/>
</dbReference>
<evidence type="ECO:0000313" key="1">
    <source>
        <dbReference type="EMBL" id="KKN24427.1"/>
    </source>
</evidence>
<organism evidence="1">
    <name type="scientific">marine sediment metagenome</name>
    <dbReference type="NCBI Taxonomy" id="412755"/>
    <lineage>
        <taxon>unclassified sequences</taxon>
        <taxon>metagenomes</taxon>
        <taxon>ecological metagenomes</taxon>
    </lineage>
</organism>
<proteinExistence type="predicted"/>
<accession>A0A0F9PIW5</accession>